<feature type="domain" description="LIM zinc-binding" evidence="13">
    <location>
        <begin position="39"/>
        <end position="98"/>
    </location>
</feature>
<keyword evidence="16" id="KW-1185">Reference proteome</keyword>
<dbReference type="SMART" id="SM00132">
    <property type="entry name" value="LIM"/>
    <property type="match status" value="2"/>
</dbReference>
<dbReference type="SMART" id="SM00389">
    <property type="entry name" value="HOX"/>
    <property type="match status" value="1"/>
</dbReference>
<evidence type="ECO:0000256" key="2">
    <source>
        <dbReference type="ARBA" id="ARBA00022723"/>
    </source>
</evidence>
<name>A0A177B7B5_9BILA</name>
<evidence type="ECO:0000256" key="11">
    <source>
        <dbReference type="RuleBase" id="RU000682"/>
    </source>
</evidence>
<dbReference type="Gene3D" id="2.10.110.10">
    <property type="entry name" value="Cysteine Rich Protein"/>
    <property type="match status" value="2"/>
</dbReference>
<dbReference type="SUPFAM" id="SSF57716">
    <property type="entry name" value="Glucocorticoid receptor-like (DNA-binding domain)"/>
    <property type="match status" value="1"/>
</dbReference>
<feature type="compositionally biased region" description="Polar residues" evidence="12">
    <location>
        <begin position="229"/>
        <end position="239"/>
    </location>
</feature>
<dbReference type="SUPFAM" id="SSF46689">
    <property type="entry name" value="Homeodomain-like"/>
    <property type="match status" value="1"/>
</dbReference>
<evidence type="ECO:0000313" key="15">
    <source>
        <dbReference type="EMBL" id="OAF70146.1"/>
    </source>
</evidence>
<keyword evidence="7 9" id="KW-0371">Homeobox</keyword>
<dbReference type="PANTHER" id="PTHR24208:SF105">
    <property type="entry name" value="DLIM1"/>
    <property type="match status" value="1"/>
</dbReference>
<evidence type="ECO:0000313" key="16">
    <source>
        <dbReference type="Proteomes" id="UP000078046"/>
    </source>
</evidence>
<dbReference type="Proteomes" id="UP000078046">
    <property type="component" value="Unassembled WGS sequence"/>
</dbReference>
<dbReference type="GO" id="GO:0000977">
    <property type="term" value="F:RNA polymerase II transcription regulatory region sequence-specific DNA binding"/>
    <property type="evidence" value="ECO:0007669"/>
    <property type="project" value="TreeGrafter"/>
</dbReference>
<feature type="DNA-binding region" description="Homeobox" evidence="9">
    <location>
        <begin position="251"/>
        <end position="310"/>
    </location>
</feature>
<evidence type="ECO:0000259" key="13">
    <source>
        <dbReference type="PROSITE" id="PS50023"/>
    </source>
</evidence>
<keyword evidence="5 10" id="KW-0440">LIM domain</keyword>
<dbReference type="PROSITE" id="PS00027">
    <property type="entry name" value="HOMEOBOX_1"/>
    <property type="match status" value="1"/>
</dbReference>
<dbReference type="GO" id="GO:0046872">
    <property type="term" value="F:metal ion binding"/>
    <property type="evidence" value="ECO:0007669"/>
    <property type="project" value="UniProtKB-KW"/>
</dbReference>
<dbReference type="InterPro" id="IPR001781">
    <property type="entry name" value="Znf_LIM"/>
</dbReference>
<keyword evidence="6 9" id="KW-0238">DNA-binding</keyword>
<keyword evidence="8 9" id="KW-0539">Nucleus</keyword>
<evidence type="ECO:0000256" key="8">
    <source>
        <dbReference type="ARBA" id="ARBA00023242"/>
    </source>
</evidence>
<dbReference type="Pfam" id="PF00046">
    <property type="entry name" value="Homeodomain"/>
    <property type="match status" value="1"/>
</dbReference>
<reference evidence="15 16" key="1">
    <citation type="submission" date="2016-04" db="EMBL/GenBank/DDBJ databases">
        <title>The genome of Intoshia linei affirms orthonectids as highly simplified spiralians.</title>
        <authorList>
            <person name="Mikhailov K.V."/>
            <person name="Slusarev G.S."/>
            <person name="Nikitin M.A."/>
            <person name="Logacheva M.D."/>
            <person name="Penin A."/>
            <person name="Aleoshin V."/>
            <person name="Panchin Y.V."/>
        </authorList>
    </citation>
    <scope>NUCLEOTIDE SEQUENCE [LARGE SCALE GENOMIC DNA]</scope>
    <source>
        <strain evidence="15">Intl2013</strain>
        <tissue evidence="15">Whole animal</tissue>
    </source>
</reference>
<feature type="region of interest" description="Disordered" evidence="12">
    <location>
        <begin position="214"/>
        <end position="239"/>
    </location>
</feature>
<feature type="domain" description="Homeobox" evidence="14">
    <location>
        <begin position="249"/>
        <end position="309"/>
    </location>
</feature>
<evidence type="ECO:0000256" key="3">
    <source>
        <dbReference type="ARBA" id="ARBA00022737"/>
    </source>
</evidence>
<keyword evidence="3" id="KW-0677">Repeat</keyword>
<feature type="domain" description="LIM zinc-binding" evidence="13">
    <location>
        <begin position="99"/>
        <end position="171"/>
    </location>
</feature>
<dbReference type="Pfam" id="PF00412">
    <property type="entry name" value="LIM"/>
    <property type="match status" value="2"/>
</dbReference>
<dbReference type="GO" id="GO:0030182">
    <property type="term" value="P:neuron differentiation"/>
    <property type="evidence" value="ECO:0007669"/>
    <property type="project" value="TreeGrafter"/>
</dbReference>
<dbReference type="InterPro" id="IPR009057">
    <property type="entry name" value="Homeodomain-like_sf"/>
</dbReference>
<keyword evidence="4 10" id="KW-0862">Zinc</keyword>
<dbReference type="AlphaFoldDB" id="A0A177B7B5"/>
<evidence type="ECO:0000259" key="14">
    <source>
        <dbReference type="PROSITE" id="PS50071"/>
    </source>
</evidence>
<evidence type="ECO:0000256" key="7">
    <source>
        <dbReference type="ARBA" id="ARBA00023155"/>
    </source>
</evidence>
<accession>A0A177B7B5</accession>
<evidence type="ECO:0000256" key="9">
    <source>
        <dbReference type="PROSITE-ProRule" id="PRU00108"/>
    </source>
</evidence>
<dbReference type="PANTHER" id="PTHR24208">
    <property type="entry name" value="LIM/HOMEOBOX PROTEIN LHX"/>
    <property type="match status" value="1"/>
</dbReference>
<evidence type="ECO:0000256" key="6">
    <source>
        <dbReference type="ARBA" id="ARBA00023125"/>
    </source>
</evidence>
<keyword evidence="2 10" id="KW-0479">Metal-binding</keyword>
<dbReference type="InterPro" id="IPR017970">
    <property type="entry name" value="Homeobox_CS"/>
</dbReference>
<dbReference type="FunFam" id="1.10.10.60:FF:000075">
    <property type="entry name" value="LIM/homeobox protein Lhx1"/>
    <property type="match status" value="1"/>
</dbReference>
<dbReference type="Gene3D" id="1.10.10.60">
    <property type="entry name" value="Homeodomain-like"/>
    <property type="match status" value="1"/>
</dbReference>
<evidence type="ECO:0000256" key="5">
    <source>
        <dbReference type="ARBA" id="ARBA00023038"/>
    </source>
</evidence>
<evidence type="ECO:0000256" key="10">
    <source>
        <dbReference type="PROSITE-ProRule" id="PRU00125"/>
    </source>
</evidence>
<protein>
    <submittedName>
        <fullName evidence="15">LIM homeobox protein 9</fullName>
    </submittedName>
</protein>
<sequence>MSSTIKVENMNTPSVLRHQSNVNVSFKSHPNTINIEPESYCTLCKSEIKDESFCKIDQQHWHNSCLKCKECEILLVDKCFSHKKNLYCKTDYYKNFGKKCQKCTNFIKQEELVITAHERDSSNAKIYEALFHQNCFTCFVCLKQLQTGENYHFTLDSGLLCENDFQTLYEKKLENLKINTPPKNEDSEINESTVSSFSNCDDHKSLDNINITKENKEQYVDNETENDAKSVSNSIDNDGQSINNFKSALKRRGPRTTIKASQLEVLKCAFKNTPKPTRHIREQLALTTGLSMRVIQVWFQNRRSKERKLKQNSYYLQGPNQNICYNSNQSIISDNVNPIHMNSSSMYPYFSSFNYNARQNVNNTPSSLYNGINQMNQPNLGSNPYNSTFQFSQNLHSQNPNSQNLYNNVHNPPLFPSHDFNLY</sequence>
<dbReference type="PROSITE" id="PS50071">
    <property type="entry name" value="HOMEOBOX_2"/>
    <property type="match status" value="1"/>
</dbReference>
<dbReference type="InterPro" id="IPR001356">
    <property type="entry name" value="HD"/>
</dbReference>
<organism evidence="15 16">
    <name type="scientific">Intoshia linei</name>
    <dbReference type="NCBI Taxonomy" id="1819745"/>
    <lineage>
        <taxon>Eukaryota</taxon>
        <taxon>Metazoa</taxon>
        <taxon>Spiralia</taxon>
        <taxon>Lophotrochozoa</taxon>
        <taxon>Mesozoa</taxon>
        <taxon>Orthonectida</taxon>
        <taxon>Rhopaluridae</taxon>
        <taxon>Intoshia</taxon>
    </lineage>
</organism>
<dbReference type="GO" id="GO:0000981">
    <property type="term" value="F:DNA-binding transcription factor activity, RNA polymerase II-specific"/>
    <property type="evidence" value="ECO:0007669"/>
    <property type="project" value="InterPro"/>
</dbReference>
<dbReference type="EMBL" id="LWCA01000183">
    <property type="protein sequence ID" value="OAF70146.1"/>
    <property type="molecule type" value="Genomic_DNA"/>
</dbReference>
<dbReference type="InterPro" id="IPR050453">
    <property type="entry name" value="LIM_Homeobox_TF"/>
</dbReference>
<dbReference type="GO" id="GO:0005634">
    <property type="term" value="C:nucleus"/>
    <property type="evidence" value="ECO:0007669"/>
    <property type="project" value="UniProtKB-SubCell"/>
</dbReference>
<evidence type="ECO:0000256" key="12">
    <source>
        <dbReference type="SAM" id="MobiDB-lite"/>
    </source>
</evidence>
<comment type="caution">
    <text evidence="15">The sequence shown here is derived from an EMBL/GenBank/DDBJ whole genome shotgun (WGS) entry which is preliminary data.</text>
</comment>
<proteinExistence type="predicted"/>
<feature type="region of interest" description="Disordered" evidence="12">
    <location>
        <begin position="179"/>
        <end position="201"/>
    </location>
</feature>
<dbReference type="CDD" id="cd00086">
    <property type="entry name" value="homeodomain"/>
    <property type="match status" value="1"/>
</dbReference>
<dbReference type="PROSITE" id="PS50023">
    <property type="entry name" value="LIM_DOMAIN_2"/>
    <property type="match status" value="2"/>
</dbReference>
<evidence type="ECO:0000256" key="1">
    <source>
        <dbReference type="ARBA" id="ARBA00004123"/>
    </source>
</evidence>
<gene>
    <name evidence="15" type="ORF">A3Q56_02101</name>
</gene>
<feature type="compositionally biased region" description="Polar residues" evidence="12">
    <location>
        <begin position="190"/>
        <end position="199"/>
    </location>
</feature>
<evidence type="ECO:0000256" key="4">
    <source>
        <dbReference type="ARBA" id="ARBA00022833"/>
    </source>
</evidence>
<comment type="subcellular location">
    <subcellularLocation>
        <location evidence="1 9 11">Nucleus</location>
    </subcellularLocation>
</comment>
<dbReference type="PROSITE" id="PS00478">
    <property type="entry name" value="LIM_DOMAIN_1"/>
    <property type="match status" value="1"/>
</dbReference>
<dbReference type="OrthoDB" id="10068367at2759"/>